<feature type="compositionally biased region" description="Pro residues" evidence="1">
    <location>
        <begin position="191"/>
        <end position="214"/>
    </location>
</feature>
<dbReference type="InterPro" id="IPR006640">
    <property type="entry name" value="SprT-like_domain"/>
</dbReference>
<evidence type="ECO:0000313" key="4">
    <source>
        <dbReference type="Proteomes" id="UP001152024"/>
    </source>
</evidence>
<name>A0ABQ8RBX1_FUSEQ</name>
<feature type="compositionally biased region" description="Polar residues" evidence="1">
    <location>
        <begin position="227"/>
        <end position="240"/>
    </location>
</feature>
<keyword evidence="4" id="KW-1185">Reference proteome</keyword>
<accession>A0ABQ8RBX1</accession>
<feature type="region of interest" description="Disordered" evidence="1">
    <location>
        <begin position="443"/>
        <end position="506"/>
    </location>
</feature>
<organism evidence="3 4">
    <name type="scientific">Fusarium equiseti</name>
    <name type="common">Fusarium scirpi</name>
    <dbReference type="NCBI Taxonomy" id="61235"/>
    <lineage>
        <taxon>Eukaryota</taxon>
        <taxon>Fungi</taxon>
        <taxon>Dikarya</taxon>
        <taxon>Ascomycota</taxon>
        <taxon>Pezizomycotina</taxon>
        <taxon>Sordariomycetes</taxon>
        <taxon>Hypocreomycetidae</taxon>
        <taxon>Hypocreales</taxon>
        <taxon>Nectriaceae</taxon>
        <taxon>Fusarium</taxon>
        <taxon>Fusarium incarnatum-equiseti species complex</taxon>
    </lineage>
</organism>
<comment type="caution">
    <text evidence="3">The sequence shown here is derived from an EMBL/GenBank/DDBJ whole genome shotgun (WGS) entry which is preliminary data.</text>
</comment>
<evidence type="ECO:0000259" key="2">
    <source>
        <dbReference type="Pfam" id="PF10263"/>
    </source>
</evidence>
<sequence length="518" mass="57633">MAFWVVDGGRPLGLGTTTAAINSNRGPYYFGGKRRVSLSEGGDATAPAHSHAYSHGDGFTFDPKRARFSDELPYDAYENSPMTIPGPSGYSSPQPHDHFSPYYPQPQQPTFHHVNKGAYPYHQHYNSPTEEDFYQDDIESSTPPLIHRPDSAPVKNLSFLVIRERSPTPEGSDFPSIDASLGLGAFGPTPESRPAPSFGPPGPPPGPAPAPAPTPVADSCAMERTASGLSISSDTAQPSLANPLADDNEPGFMGDIPAARLVRDHVANFGCSNPNRRRHRSADSRHGRILRTLINPKSRASDFPLDDNALRSIFSAANELFFANRLAGRVAWDWSHPASAQYQAHIVGTTAVRRSRDGGFETLIVLSSPILQDTKYNRRLLISTFLHEMIHSYLFVVCGMKAREQGGHTEGFRQIADTIDRWVGHSYLRLSEMDADLEHFRQHPSCGQDQHQVRSRSADEERIPWRSERWENGEREGDVSRPTELHPRPHPGYENRERHGREGHRAFHVRRGISPYVY</sequence>
<dbReference type="EMBL" id="JAOQBH010000009">
    <property type="protein sequence ID" value="KAJ4131033.1"/>
    <property type="molecule type" value="Genomic_DNA"/>
</dbReference>
<evidence type="ECO:0000313" key="3">
    <source>
        <dbReference type="EMBL" id="KAJ4131033.1"/>
    </source>
</evidence>
<feature type="domain" description="SprT-like" evidence="2">
    <location>
        <begin position="311"/>
        <end position="423"/>
    </location>
</feature>
<feature type="region of interest" description="Disordered" evidence="1">
    <location>
        <begin position="166"/>
        <end position="252"/>
    </location>
</feature>
<protein>
    <recommendedName>
        <fullName evidence="2">SprT-like domain-containing protein</fullName>
    </recommendedName>
</protein>
<feature type="compositionally biased region" description="Basic and acidic residues" evidence="1">
    <location>
        <begin position="456"/>
        <end position="505"/>
    </location>
</feature>
<proteinExistence type="predicted"/>
<evidence type="ECO:0000256" key="1">
    <source>
        <dbReference type="SAM" id="MobiDB-lite"/>
    </source>
</evidence>
<gene>
    <name evidence="3" type="ORF">NW768_006574</name>
</gene>
<reference evidence="3" key="1">
    <citation type="submission" date="2022-09" db="EMBL/GenBank/DDBJ databases">
        <title>Fusarium specimens isolated from Avocado Roots.</title>
        <authorList>
            <person name="Stajich J."/>
            <person name="Roper C."/>
            <person name="Heimlech-Rivalta G."/>
        </authorList>
    </citation>
    <scope>NUCLEOTIDE SEQUENCE</scope>
    <source>
        <strain evidence="3">CF00095</strain>
    </source>
</reference>
<dbReference type="Pfam" id="PF10263">
    <property type="entry name" value="SprT-like"/>
    <property type="match status" value="1"/>
</dbReference>
<dbReference type="Proteomes" id="UP001152024">
    <property type="component" value="Unassembled WGS sequence"/>
</dbReference>